<dbReference type="EMBL" id="JANFNG010000002">
    <property type="protein sequence ID" value="MCQ4079745.1"/>
    <property type="molecule type" value="Genomic_DNA"/>
</dbReference>
<dbReference type="InterPro" id="IPR019949">
    <property type="entry name" value="CmoO-like"/>
</dbReference>
<comment type="similarity">
    <text evidence="1">To bacterial alkanal monooxygenase alpha and beta chains.</text>
</comment>
<dbReference type="SUPFAM" id="SSF51679">
    <property type="entry name" value="Bacterial luciferase-like"/>
    <property type="match status" value="1"/>
</dbReference>
<gene>
    <name evidence="3" type="ORF">NGB36_03835</name>
</gene>
<dbReference type="PANTHER" id="PTHR30137">
    <property type="entry name" value="LUCIFERASE-LIKE MONOOXYGENASE"/>
    <property type="match status" value="1"/>
</dbReference>
<dbReference type="PANTHER" id="PTHR30137:SF20">
    <property type="entry name" value="N-ACETYL-S-ALKYLCYSTEINE MONOOXYGENASE"/>
    <property type="match status" value="1"/>
</dbReference>
<organism evidence="3 4">
    <name type="scientific">Streptomyces humicola</name>
    <dbReference type="NCBI Taxonomy" id="2953240"/>
    <lineage>
        <taxon>Bacteria</taxon>
        <taxon>Bacillati</taxon>
        <taxon>Actinomycetota</taxon>
        <taxon>Actinomycetes</taxon>
        <taxon>Kitasatosporales</taxon>
        <taxon>Streptomycetaceae</taxon>
        <taxon>Streptomyces</taxon>
    </lineage>
</organism>
<dbReference type="Gene3D" id="3.20.20.30">
    <property type="entry name" value="Luciferase-like domain"/>
    <property type="match status" value="2"/>
</dbReference>
<dbReference type="InterPro" id="IPR050766">
    <property type="entry name" value="Bact_Lucif_Oxidored"/>
</dbReference>
<sequence length="309" mass="33392">MNLRLSILDQSPIPAGATPAHALAATLDLARVADTLGYHRYWVAEHHNSPSFAGTSPEILAATLLDRTQNLRVGTGGVLLPRYSALKVAEDFRLLTYLHPGRVDLGIGRAGGIADHFPEQVRDLLHHLAKPCDGYTPPPVWLLGAGTSSAGLAAELGTHFSYAHFLNPRLGGAAFDALRRGARSNDPIGASLAVRVITADTEAKAAELATSYLLWRSRKDLGHDEPIPSPSAARAHRWTGDEAQRAAHNRRAVIVGEPEQVHTALNTLAQTYGVDELVINTITHHPTDRLRSYELLSELFLTPAPIALR</sequence>
<dbReference type="EC" id="1.-.-.-" evidence="3"/>
<accession>A0ABT1PT67</accession>
<dbReference type="InterPro" id="IPR011251">
    <property type="entry name" value="Luciferase-like_dom"/>
</dbReference>
<feature type="domain" description="Luciferase-like" evidence="2">
    <location>
        <begin position="7"/>
        <end position="111"/>
    </location>
</feature>
<evidence type="ECO:0000313" key="3">
    <source>
        <dbReference type="EMBL" id="MCQ4079745.1"/>
    </source>
</evidence>
<dbReference type="RefSeq" id="WP_255918612.1">
    <property type="nucleotide sequence ID" value="NZ_JANFNG010000002.1"/>
</dbReference>
<protein>
    <submittedName>
        <fullName evidence="3">MsnO8 family LLM class oxidoreductase</fullName>
        <ecNumber evidence="3">1.-.-.-</ecNumber>
    </submittedName>
</protein>
<proteinExistence type="predicted"/>
<evidence type="ECO:0000259" key="2">
    <source>
        <dbReference type="Pfam" id="PF00296"/>
    </source>
</evidence>
<keyword evidence="3" id="KW-0560">Oxidoreductase</keyword>
<reference evidence="3" key="1">
    <citation type="submission" date="2022-06" db="EMBL/GenBank/DDBJ databases">
        <title>Draft genome sequence of Streptomyces sp. RB6PN25 isolated from peat swamp forest in Thailand.</title>
        <authorList>
            <person name="Duangmal K."/>
            <person name="Klaysubun C."/>
        </authorList>
    </citation>
    <scope>NUCLEOTIDE SEQUENCE</scope>
    <source>
        <strain evidence="3">RB6PN25</strain>
    </source>
</reference>
<name>A0ABT1PT67_9ACTN</name>
<feature type="domain" description="Luciferase-like" evidence="2">
    <location>
        <begin position="135"/>
        <end position="271"/>
    </location>
</feature>
<dbReference type="Proteomes" id="UP001057702">
    <property type="component" value="Unassembled WGS sequence"/>
</dbReference>
<dbReference type="InterPro" id="IPR036661">
    <property type="entry name" value="Luciferase-like_sf"/>
</dbReference>
<dbReference type="NCBIfam" id="TIGR03558">
    <property type="entry name" value="oxido_grp_1"/>
    <property type="match status" value="1"/>
</dbReference>
<dbReference type="Pfam" id="PF00296">
    <property type="entry name" value="Bac_luciferase"/>
    <property type="match status" value="2"/>
</dbReference>
<comment type="caution">
    <text evidence="3">The sequence shown here is derived from an EMBL/GenBank/DDBJ whole genome shotgun (WGS) entry which is preliminary data.</text>
</comment>
<evidence type="ECO:0000256" key="1">
    <source>
        <dbReference type="ARBA" id="ARBA00007789"/>
    </source>
</evidence>
<keyword evidence="4" id="KW-1185">Reference proteome</keyword>
<dbReference type="GO" id="GO:0016491">
    <property type="term" value="F:oxidoreductase activity"/>
    <property type="evidence" value="ECO:0007669"/>
    <property type="project" value="UniProtKB-KW"/>
</dbReference>
<evidence type="ECO:0000313" key="4">
    <source>
        <dbReference type="Proteomes" id="UP001057702"/>
    </source>
</evidence>